<reference evidence="1 2" key="1">
    <citation type="submission" date="2018-05" db="EMBL/GenBank/DDBJ databases">
        <title>Marinifilum breve JC075T sp. nov., a marine bacterium isolated from Yongle Blue Hole in the South China Sea.</title>
        <authorList>
            <person name="Fu T."/>
        </authorList>
    </citation>
    <scope>NUCLEOTIDE SEQUENCE [LARGE SCALE GENOMIC DNA]</scope>
    <source>
        <strain evidence="1 2">JC075</strain>
    </source>
</reference>
<keyword evidence="2" id="KW-1185">Reference proteome</keyword>
<evidence type="ECO:0000313" key="2">
    <source>
        <dbReference type="Proteomes" id="UP000248079"/>
    </source>
</evidence>
<protein>
    <submittedName>
        <fullName evidence="1">Uncharacterized protein</fullName>
    </submittedName>
</protein>
<sequence>MLMVKVRIPRNEEQLLGLLGKINKRHEYNKKKSLLNGAVNMDRLVEKSKKIRKFKDLDSEPSFKKQSFDRSKSNDLKFISSEIRSIRNLLLAVYPDEPKVIQEWGFEIND</sequence>
<dbReference type="Proteomes" id="UP000248079">
    <property type="component" value="Unassembled WGS sequence"/>
</dbReference>
<accession>A0A2V3ZSI5</accession>
<evidence type="ECO:0000313" key="1">
    <source>
        <dbReference type="EMBL" id="PXX96097.1"/>
    </source>
</evidence>
<gene>
    <name evidence="1" type="ORF">DF185_21335</name>
</gene>
<name>A0A2V3ZSI5_9BACT</name>
<proteinExistence type="predicted"/>
<dbReference type="EMBL" id="QFLI01000013">
    <property type="protein sequence ID" value="PXX96097.1"/>
    <property type="molecule type" value="Genomic_DNA"/>
</dbReference>
<organism evidence="1 2">
    <name type="scientific">Marinifilum breve</name>
    <dbReference type="NCBI Taxonomy" id="2184082"/>
    <lineage>
        <taxon>Bacteria</taxon>
        <taxon>Pseudomonadati</taxon>
        <taxon>Bacteroidota</taxon>
        <taxon>Bacteroidia</taxon>
        <taxon>Marinilabiliales</taxon>
        <taxon>Marinifilaceae</taxon>
    </lineage>
</organism>
<comment type="caution">
    <text evidence="1">The sequence shown here is derived from an EMBL/GenBank/DDBJ whole genome shotgun (WGS) entry which is preliminary data.</text>
</comment>
<dbReference type="AlphaFoldDB" id="A0A2V3ZSI5"/>